<dbReference type="Pfam" id="PF22705">
    <property type="entry name" value="C2-set_3"/>
    <property type="match status" value="1"/>
</dbReference>
<sequence>MATWWRLCVCSLGILLLAPCSLSEKFSLIGSPHPVVGVVGQDVVLPCQLSPPARLSSMDVQWRKIDPGFILIHEYSDEGTQDLPGEGYRTRTELFLREFSRGNVSLKLKRLQVMDAGAYQCLVRNPEWTQEATTELQVAGVAPVFIDVLGPRGQGIGLICRSTGWFPKPELQWVGKNGQNLAMEIVTDVTQDREKLYSVVSHVTVTEGEDNGDISCIVRNGLLETERQSAIHLSGDVFPRVSPWLAAFWVMFTLGLIAAGACAYLGYTAKRKASQKKHSKEEAKLFYGRSPALSPIVSIEMCELGECLV</sequence>
<evidence type="ECO:0000256" key="5">
    <source>
        <dbReference type="ARBA" id="ARBA00023136"/>
    </source>
</evidence>
<dbReference type="Gene3D" id="2.60.40.10">
    <property type="entry name" value="Immunoglobulins"/>
    <property type="match status" value="2"/>
</dbReference>
<evidence type="ECO:0000256" key="8">
    <source>
        <dbReference type="ARBA" id="ARBA00023319"/>
    </source>
</evidence>
<feature type="transmembrane region" description="Helical" evidence="10">
    <location>
        <begin position="244"/>
        <end position="267"/>
    </location>
</feature>
<keyword evidence="5 10" id="KW-0472">Membrane</keyword>
<feature type="signal peptide" evidence="11">
    <location>
        <begin position="1"/>
        <end position="23"/>
    </location>
</feature>
<evidence type="ECO:0000256" key="2">
    <source>
        <dbReference type="ARBA" id="ARBA00022692"/>
    </source>
</evidence>
<proteinExistence type="inferred from homology"/>
<evidence type="ECO:0000259" key="12">
    <source>
        <dbReference type="PROSITE" id="PS50835"/>
    </source>
</evidence>
<comment type="subcellular location">
    <subcellularLocation>
        <location evidence="1">Membrane</location>
    </subcellularLocation>
</comment>
<dbReference type="Pfam" id="PF07686">
    <property type="entry name" value="V-set"/>
    <property type="match status" value="1"/>
</dbReference>
<dbReference type="FunFam" id="2.60.40.10:FF:000142">
    <property type="entry name" value="V-set domain-containing T-cell activation inhibitor 1"/>
    <property type="match status" value="1"/>
</dbReference>
<feature type="domain" description="Ig-like" evidence="12">
    <location>
        <begin position="40"/>
        <end position="137"/>
    </location>
</feature>
<dbReference type="InterPro" id="IPR003599">
    <property type="entry name" value="Ig_sub"/>
</dbReference>
<name>A0A8C3RUG9_CHESE</name>
<dbReference type="Ensembl" id="ENSCSRT00000005313.1">
    <property type="protein sequence ID" value="ENSCSRP00000005149.1"/>
    <property type="gene ID" value="ENSCSRG00000003908.1"/>
</dbReference>
<dbReference type="InterPro" id="IPR053896">
    <property type="entry name" value="BTN3A2-like_Ig-C"/>
</dbReference>
<dbReference type="InterPro" id="IPR050504">
    <property type="entry name" value="IgSF_BTN/MOG"/>
</dbReference>
<evidence type="ECO:0000256" key="3">
    <source>
        <dbReference type="ARBA" id="ARBA00022729"/>
    </source>
</evidence>
<dbReference type="PROSITE" id="PS50835">
    <property type="entry name" value="IG_LIKE"/>
    <property type="match status" value="2"/>
</dbReference>
<keyword evidence="7" id="KW-0325">Glycoprotein</keyword>
<keyword evidence="8" id="KW-0393">Immunoglobulin domain</keyword>
<keyword evidence="2 10" id="KW-0812">Transmembrane</keyword>
<dbReference type="SMART" id="SM00406">
    <property type="entry name" value="IGv"/>
    <property type="match status" value="1"/>
</dbReference>
<dbReference type="InterPro" id="IPR036179">
    <property type="entry name" value="Ig-like_dom_sf"/>
</dbReference>
<protein>
    <recommendedName>
        <fullName evidence="12">Ig-like domain-containing protein</fullName>
    </recommendedName>
</protein>
<dbReference type="SMART" id="SM00409">
    <property type="entry name" value="IG"/>
    <property type="match status" value="1"/>
</dbReference>
<dbReference type="GO" id="GO:0001817">
    <property type="term" value="P:regulation of cytokine production"/>
    <property type="evidence" value="ECO:0007669"/>
    <property type="project" value="TreeGrafter"/>
</dbReference>
<evidence type="ECO:0000256" key="6">
    <source>
        <dbReference type="ARBA" id="ARBA00023157"/>
    </source>
</evidence>
<evidence type="ECO:0000256" key="9">
    <source>
        <dbReference type="ARBA" id="ARBA00038221"/>
    </source>
</evidence>
<keyword evidence="4 10" id="KW-1133">Transmembrane helix</keyword>
<keyword evidence="14" id="KW-1185">Reference proteome</keyword>
<feature type="domain" description="Ig-like" evidence="12">
    <location>
        <begin position="143"/>
        <end position="232"/>
    </location>
</feature>
<dbReference type="InterPro" id="IPR013783">
    <property type="entry name" value="Ig-like_fold"/>
</dbReference>
<reference evidence="13" key="1">
    <citation type="submission" date="2025-08" db="UniProtKB">
        <authorList>
            <consortium name="Ensembl"/>
        </authorList>
    </citation>
    <scope>IDENTIFICATION</scope>
</reference>
<dbReference type="InterPro" id="IPR013106">
    <property type="entry name" value="Ig_V-set"/>
</dbReference>
<dbReference type="SUPFAM" id="SSF48726">
    <property type="entry name" value="Immunoglobulin"/>
    <property type="match status" value="2"/>
</dbReference>
<evidence type="ECO:0000256" key="11">
    <source>
        <dbReference type="SAM" id="SignalP"/>
    </source>
</evidence>
<keyword evidence="6" id="KW-1015">Disulfide bond</keyword>
<dbReference type="GO" id="GO:0050863">
    <property type="term" value="P:regulation of T cell activation"/>
    <property type="evidence" value="ECO:0007669"/>
    <property type="project" value="UniProtKB-ARBA"/>
</dbReference>
<accession>A0A8C3RUG9</accession>
<dbReference type="GO" id="GO:0042110">
    <property type="term" value="P:T cell activation"/>
    <property type="evidence" value="ECO:0007669"/>
    <property type="project" value="UniProtKB-ARBA"/>
</dbReference>
<dbReference type="PANTHER" id="PTHR24100:SF130">
    <property type="entry name" value="BUTYROPHILIN-LIKE PROTEIN 9"/>
    <property type="match status" value="1"/>
</dbReference>
<evidence type="ECO:0000256" key="10">
    <source>
        <dbReference type="SAM" id="Phobius"/>
    </source>
</evidence>
<dbReference type="GO" id="GO:0009897">
    <property type="term" value="C:external side of plasma membrane"/>
    <property type="evidence" value="ECO:0007669"/>
    <property type="project" value="TreeGrafter"/>
</dbReference>
<dbReference type="AlphaFoldDB" id="A0A8C3RUG9"/>
<dbReference type="GO" id="GO:1903037">
    <property type="term" value="P:regulation of leukocyte cell-cell adhesion"/>
    <property type="evidence" value="ECO:0007669"/>
    <property type="project" value="UniProtKB-ARBA"/>
</dbReference>
<dbReference type="Proteomes" id="UP000694403">
    <property type="component" value="Unplaced"/>
</dbReference>
<dbReference type="InterPro" id="IPR007110">
    <property type="entry name" value="Ig-like_dom"/>
</dbReference>
<dbReference type="GO" id="GO:0050852">
    <property type="term" value="P:T cell receptor signaling pathway"/>
    <property type="evidence" value="ECO:0007669"/>
    <property type="project" value="TreeGrafter"/>
</dbReference>
<comment type="similarity">
    <text evidence="9">Belongs to the SKINT family.</text>
</comment>
<evidence type="ECO:0000313" key="14">
    <source>
        <dbReference type="Proteomes" id="UP000694403"/>
    </source>
</evidence>
<dbReference type="GO" id="GO:0005102">
    <property type="term" value="F:signaling receptor binding"/>
    <property type="evidence" value="ECO:0007669"/>
    <property type="project" value="TreeGrafter"/>
</dbReference>
<dbReference type="PANTHER" id="PTHR24100">
    <property type="entry name" value="BUTYROPHILIN"/>
    <property type="match status" value="1"/>
</dbReference>
<reference evidence="13" key="2">
    <citation type="submission" date="2025-09" db="UniProtKB">
        <authorList>
            <consortium name="Ensembl"/>
        </authorList>
    </citation>
    <scope>IDENTIFICATION</scope>
</reference>
<evidence type="ECO:0000313" key="13">
    <source>
        <dbReference type="Ensembl" id="ENSCSRP00000005149.1"/>
    </source>
</evidence>
<organism evidence="13 14">
    <name type="scientific">Chelydra serpentina</name>
    <name type="common">Snapping turtle</name>
    <name type="synonym">Testudo serpentina</name>
    <dbReference type="NCBI Taxonomy" id="8475"/>
    <lineage>
        <taxon>Eukaryota</taxon>
        <taxon>Metazoa</taxon>
        <taxon>Chordata</taxon>
        <taxon>Craniata</taxon>
        <taxon>Vertebrata</taxon>
        <taxon>Euteleostomi</taxon>
        <taxon>Archelosauria</taxon>
        <taxon>Testudinata</taxon>
        <taxon>Testudines</taxon>
        <taxon>Cryptodira</taxon>
        <taxon>Durocryptodira</taxon>
        <taxon>Americhelydia</taxon>
        <taxon>Chelydroidea</taxon>
        <taxon>Chelydridae</taxon>
        <taxon>Chelydra</taxon>
    </lineage>
</organism>
<dbReference type="FunFam" id="2.60.40.10:FF:000088">
    <property type="entry name" value="Butyrophilin subfamily 1 member A1"/>
    <property type="match status" value="1"/>
</dbReference>
<evidence type="ECO:0000256" key="1">
    <source>
        <dbReference type="ARBA" id="ARBA00004370"/>
    </source>
</evidence>
<feature type="chain" id="PRO_5034244563" description="Ig-like domain-containing protein" evidence="11">
    <location>
        <begin position="24"/>
        <end position="309"/>
    </location>
</feature>
<evidence type="ECO:0000256" key="7">
    <source>
        <dbReference type="ARBA" id="ARBA00023180"/>
    </source>
</evidence>
<keyword evidence="3 11" id="KW-0732">Signal</keyword>
<evidence type="ECO:0000256" key="4">
    <source>
        <dbReference type="ARBA" id="ARBA00022989"/>
    </source>
</evidence>